<dbReference type="PANTHER" id="PTHR11647:SF1">
    <property type="entry name" value="COLLAPSIN RESPONSE MEDIATOR PROTEIN"/>
    <property type="match status" value="1"/>
</dbReference>
<dbReference type="Gene3D" id="2.30.40.10">
    <property type="entry name" value="Urease, subunit C, domain 1"/>
    <property type="match status" value="1"/>
</dbReference>
<reference evidence="2" key="1">
    <citation type="submission" date="2009-10" db="EMBL/GenBank/DDBJ databases">
        <title>Diversity of trophic interactions inside an arsenic-rich microbial ecosystem.</title>
        <authorList>
            <person name="Bertin P.N."/>
            <person name="Heinrich-Salmeron A."/>
            <person name="Pelletier E."/>
            <person name="Goulhen-Chollet F."/>
            <person name="Arsene-Ploetze F."/>
            <person name="Gallien S."/>
            <person name="Calteau A."/>
            <person name="Vallenet D."/>
            <person name="Casiot C."/>
            <person name="Chane-Woon-Ming B."/>
            <person name="Giloteaux L."/>
            <person name="Barakat M."/>
            <person name="Bonnefoy V."/>
            <person name="Bruneel O."/>
            <person name="Chandler M."/>
            <person name="Cleiss J."/>
            <person name="Duran R."/>
            <person name="Elbaz-Poulichet F."/>
            <person name="Fonknechten N."/>
            <person name="Lauga B."/>
            <person name="Mornico D."/>
            <person name="Ortet P."/>
            <person name="Schaeffer C."/>
            <person name="Siguier P."/>
            <person name="Alexander Thil Smith A."/>
            <person name="Van Dorsselaer A."/>
            <person name="Weissenbach J."/>
            <person name="Medigue C."/>
            <person name="Le Paslier D."/>
        </authorList>
    </citation>
    <scope>NUCLEOTIDE SEQUENCE</scope>
</reference>
<proteinExistence type="predicted"/>
<evidence type="ECO:0000313" key="2">
    <source>
        <dbReference type="EMBL" id="CBI01859.1"/>
    </source>
</evidence>
<keyword evidence="2" id="KW-0378">Hydrolase</keyword>
<dbReference type="SUPFAM" id="SSF51556">
    <property type="entry name" value="Metallo-dependent hydrolases"/>
    <property type="match status" value="1"/>
</dbReference>
<dbReference type="AlphaFoldDB" id="E6Q3U8"/>
<protein>
    <submittedName>
        <fullName evidence="2">Putative N-acyl-D-glutamate deacylase (N-acyl-D-glutamate amidohydrolase)</fullName>
        <ecNumber evidence="2">3.5.1.82</ecNumber>
    </submittedName>
</protein>
<dbReference type="InterPro" id="IPR011059">
    <property type="entry name" value="Metal-dep_hydrolase_composite"/>
</dbReference>
<dbReference type="Pfam" id="PF07969">
    <property type="entry name" value="Amidohydro_3"/>
    <property type="match status" value="1"/>
</dbReference>
<dbReference type="GO" id="GO:0047421">
    <property type="term" value="F:N-acyl-D-glutamate deacylase activity"/>
    <property type="evidence" value="ECO:0007669"/>
    <property type="project" value="UniProtKB-EC"/>
</dbReference>
<dbReference type="InterPro" id="IPR050378">
    <property type="entry name" value="Metallo-dep_Hydrolases_sf"/>
</dbReference>
<organism evidence="2">
    <name type="scientific">mine drainage metagenome</name>
    <dbReference type="NCBI Taxonomy" id="410659"/>
    <lineage>
        <taxon>unclassified sequences</taxon>
        <taxon>metagenomes</taxon>
        <taxon>ecological metagenomes</taxon>
    </lineage>
</organism>
<evidence type="ECO:0000259" key="1">
    <source>
        <dbReference type="Pfam" id="PF07969"/>
    </source>
</evidence>
<feature type="domain" description="Amidohydrolase 3" evidence="1">
    <location>
        <begin position="233"/>
        <end position="427"/>
    </location>
</feature>
<gene>
    <name evidence="2" type="ORF">CARN4_0853</name>
</gene>
<dbReference type="InterPro" id="IPR032466">
    <property type="entry name" value="Metal_Hydrolase"/>
</dbReference>
<dbReference type="InterPro" id="IPR013108">
    <property type="entry name" value="Amidohydro_3"/>
</dbReference>
<dbReference type="EC" id="3.5.1.82" evidence="2"/>
<dbReference type="SUPFAM" id="SSF51338">
    <property type="entry name" value="Composite domain of metallo-dependent hydrolases"/>
    <property type="match status" value="1"/>
</dbReference>
<comment type="caution">
    <text evidence="2">The sequence shown here is derived from an EMBL/GenBank/DDBJ whole genome shotgun (WGS) entry which is preliminary data.</text>
</comment>
<accession>E6Q3U8</accession>
<sequence length="444" mass="48353">MDGGGGKRFSTDIALIGERIARVGDCSGLEARQRIDARALVLAPGFIDVHAHSEQRWFEPRSSAGSLAQGITTAIEGACNRSFLAEQAADLRGSLRLNLALVAPAQREEIERGACGISVRFGAGAPSEEALRVAKNAGIPLVVHLRDRERDLLAALDEAIALARRTEMALHISHLSYAYGEDRALVHVALERLDAERGRGMPISCDLFPYIADDEPLGALFPPAMRALPRSDETTLAAMLHARLQYGERWGRISLRAVRDERGIAELGASIEAIAARRRLSPERTALALLEELGAETPLLHRCLNEDDVAAVLSAEFACIGIADASYPFTEDPFRLAHPRAFGSFPRLFARFVRMRRTLTFEEAVRRCSALPARIFGLRDRGEIREGAFADLVLFDERAIADTATYERPAQAPAGIHGVFVNGSAVYGAGMGEIAYPGRILERP</sequence>
<dbReference type="Gene3D" id="3.20.20.140">
    <property type="entry name" value="Metal-dependent hydrolases"/>
    <property type="match status" value="2"/>
</dbReference>
<dbReference type="EMBL" id="CABO01000027">
    <property type="protein sequence ID" value="CBI01859.1"/>
    <property type="molecule type" value="Genomic_DNA"/>
</dbReference>
<name>E6Q3U8_9ZZZZ</name>
<dbReference type="PANTHER" id="PTHR11647">
    <property type="entry name" value="HYDRANTOINASE/DIHYDROPYRIMIDINASE FAMILY MEMBER"/>
    <property type="match status" value="1"/>
</dbReference>